<dbReference type="GO" id="GO:0006886">
    <property type="term" value="P:intracellular protein transport"/>
    <property type="evidence" value="ECO:0007669"/>
    <property type="project" value="TreeGrafter"/>
</dbReference>
<sequence>MSAHVVVIDATARRATVKTTPGKYLTDILQEACSKLGYSASQYGLKHNRKQLDLSLSFRLSGLSSGAKLELVQLSRSPSIVTVALQLPEAEARGAPNGRIMDKFPSTTTLWLVLRKFEAGVAGSGPARNLTARGVPSITGDSGAGRLFYEIPVLQILGRELSSFTDLQKSLAQLGFNSGNVLIRLSFRRTEEPLEEAMTKIAEYFKSPEDEMPAARPDQTSATPPAKGTLAEPQDQAATLAVVDEPSVTGASGQELPSSVSDQPATLTAGRAVTVFSPPTNDTPSSAQISHNEEDYIPSVEHAKAHQRLLNEASRNKRLLTDAEIAAKAAAEEARRSEVREVDVKVRFPDQSQVVAKFGPQDSGLTLYGFVRSCLAPPFAVEKFTLNVFSSPTAVRSAHANTIPDSDQTLLIKDLGLAGRVLVNFSWTDISAAGKRRTNLLRPELRSQAQELKVEQPPEPVEEPSASTSAKAEPSGAHDGGKPGGTRKPGAMPKWLKLPGKK</sequence>
<dbReference type="CDD" id="cd16105">
    <property type="entry name" value="Ubl_ASPSCR1_like"/>
    <property type="match status" value="1"/>
</dbReference>
<feature type="region of interest" description="Disordered" evidence="1">
    <location>
        <begin position="449"/>
        <end position="502"/>
    </location>
</feature>
<dbReference type="GO" id="GO:0012506">
    <property type="term" value="C:vesicle membrane"/>
    <property type="evidence" value="ECO:0007669"/>
    <property type="project" value="TreeGrafter"/>
</dbReference>
<dbReference type="GO" id="GO:0005737">
    <property type="term" value="C:cytoplasm"/>
    <property type="evidence" value="ECO:0007669"/>
    <property type="project" value="TreeGrafter"/>
</dbReference>
<feature type="region of interest" description="Disordered" evidence="1">
    <location>
        <begin position="245"/>
        <end position="265"/>
    </location>
</feature>
<evidence type="ECO:0000313" key="3">
    <source>
        <dbReference type="EMBL" id="KAJ5368354.1"/>
    </source>
</evidence>
<comment type="caution">
    <text evidence="3">The sequence shown here is derived from an EMBL/GenBank/DDBJ whole genome shotgun (WGS) entry which is preliminary data.</text>
</comment>
<dbReference type="InterPro" id="IPR029071">
    <property type="entry name" value="Ubiquitin-like_domsf"/>
</dbReference>
<organism evidence="3 4">
    <name type="scientific">Penicillium cataractarum</name>
    <dbReference type="NCBI Taxonomy" id="2100454"/>
    <lineage>
        <taxon>Eukaryota</taxon>
        <taxon>Fungi</taxon>
        <taxon>Dikarya</taxon>
        <taxon>Ascomycota</taxon>
        <taxon>Pezizomycotina</taxon>
        <taxon>Eurotiomycetes</taxon>
        <taxon>Eurotiomycetidae</taxon>
        <taxon>Eurotiales</taxon>
        <taxon>Aspergillaceae</taxon>
        <taxon>Penicillium</taxon>
    </lineage>
</organism>
<feature type="region of interest" description="Disordered" evidence="1">
    <location>
        <begin position="209"/>
        <end position="233"/>
    </location>
</feature>
<dbReference type="Gene3D" id="3.10.20.90">
    <property type="entry name" value="Phosphatidylinositol 3-kinase Catalytic Subunit, Chain A, domain 1"/>
    <property type="match status" value="1"/>
</dbReference>
<dbReference type="AlphaFoldDB" id="A0A9W9RZP7"/>
<dbReference type="RefSeq" id="XP_056553096.1">
    <property type="nucleotide sequence ID" value="XM_056701033.1"/>
</dbReference>
<dbReference type="PANTHER" id="PTHR46467:SF1">
    <property type="entry name" value="TETHER CONTAINING UBX DOMAIN FOR GLUT4"/>
    <property type="match status" value="1"/>
</dbReference>
<dbReference type="SUPFAM" id="SSF54236">
    <property type="entry name" value="Ubiquitin-like"/>
    <property type="match status" value="2"/>
</dbReference>
<feature type="compositionally biased region" description="Polar residues" evidence="1">
    <location>
        <begin position="249"/>
        <end position="265"/>
    </location>
</feature>
<keyword evidence="4" id="KW-1185">Reference proteome</keyword>
<name>A0A9W9RZP7_9EURO</name>
<dbReference type="GeneID" id="81440212"/>
<dbReference type="CDD" id="cd17075">
    <property type="entry name" value="UBX1_UBXN9"/>
    <property type="match status" value="1"/>
</dbReference>
<evidence type="ECO:0000313" key="4">
    <source>
        <dbReference type="Proteomes" id="UP001147782"/>
    </source>
</evidence>
<evidence type="ECO:0000259" key="2">
    <source>
        <dbReference type="PROSITE" id="PS50033"/>
    </source>
</evidence>
<gene>
    <name evidence="3" type="ORF">N7496_008114</name>
</gene>
<dbReference type="Pfam" id="PF11470">
    <property type="entry name" value="TUG-UBL1"/>
    <property type="match status" value="1"/>
</dbReference>
<protein>
    <recommendedName>
        <fullName evidence="2">UBX domain-containing protein</fullName>
    </recommendedName>
</protein>
<reference evidence="3" key="2">
    <citation type="journal article" date="2023" name="IMA Fungus">
        <title>Comparative genomic study of the Penicillium genus elucidates a diverse pangenome and 15 lateral gene transfer events.</title>
        <authorList>
            <person name="Petersen C."/>
            <person name="Sorensen T."/>
            <person name="Nielsen M.R."/>
            <person name="Sondergaard T.E."/>
            <person name="Sorensen J.L."/>
            <person name="Fitzpatrick D.A."/>
            <person name="Frisvad J.C."/>
            <person name="Nielsen K.L."/>
        </authorList>
    </citation>
    <scope>NUCLEOTIDE SEQUENCE</scope>
    <source>
        <strain evidence="3">IBT 29864</strain>
    </source>
</reference>
<evidence type="ECO:0000256" key="1">
    <source>
        <dbReference type="SAM" id="MobiDB-lite"/>
    </source>
</evidence>
<dbReference type="EMBL" id="JAPZBS010000007">
    <property type="protein sequence ID" value="KAJ5368354.1"/>
    <property type="molecule type" value="Genomic_DNA"/>
</dbReference>
<dbReference type="InterPro" id="IPR001012">
    <property type="entry name" value="UBX_dom"/>
</dbReference>
<dbReference type="OrthoDB" id="440781at2759"/>
<proteinExistence type="predicted"/>
<dbReference type="PROSITE" id="PS50033">
    <property type="entry name" value="UBX"/>
    <property type="match status" value="1"/>
</dbReference>
<accession>A0A9W9RZP7</accession>
<feature type="domain" description="UBX" evidence="2">
    <location>
        <begin position="337"/>
        <end position="425"/>
    </location>
</feature>
<dbReference type="GO" id="GO:0005634">
    <property type="term" value="C:nucleus"/>
    <property type="evidence" value="ECO:0007669"/>
    <property type="project" value="TreeGrafter"/>
</dbReference>
<dbReference type="InterPro" id="IPR059238">
    <property type="entry name" value="UBX1_UBXN9"/>
</dbReference>
<reference evidence="3" key="1">
    <citation type="submission" date="2022-11" db="EMBL/GenBank/DDBJ databases">
        <authorList>
            <person name="Petersen C."/>
        </authorList>
    </citation>
    <scope>NUCLEOTIDE SEQUENCE</scope>
    <source>
        <strain evidence="3">IBT 29864</strain>
    </source>
</reference>
<dbReference type="PANTHER" id="PTHR46467">
    <property type="entry name" value="TETHER CONTAINING UBX DOMAIN FOR GLUT4"/>
    <property type="match status" value="1"/>
</dbReference>
<dbReference type="InterPro" id="IPR021569">
    <property type="entry name" value="TUG-UBL1"/>
</dbReference>
<dbReference type="Proteomes" id="UP001147782">
    <property type="component" value="Unassembled WGS sequence"/>
</dbReference>